<keyword evidence="3" id="KW-1185">Reference proteome</keyword>
<name>A0A0B1P282_UNCNE</name>
<feature type="compositionally biased region" description="Basic and acidic residues" evidence="1">
    <location>
        <begin position="189"/>
        <end position="205"/>
    </location>
</feature>
<organism evidence="2 3">
    <name type="scientific">Uncinula necator</name>
    <name type="common">Grape powdery mildew</name>
    <dbReference type="NCBI Taxonomy" id="52586"/>
    <lineage>
        <taxon>Eukaryota</taxon>
        <taxon>Fungi</taxon>
        <taxon>Dikarya</taxon>
        <taxon>Ascomycota</taxon>
        <taxon>Pezizomycotina</taxon>
        <taxon>Leotiomycetes</taxon>
        <taxon>Erysiphales</taxon>
        <taxon>Erysiphaceae</taxon>
        <taxon>Erysiphe</taxon>
    </lineage>
</organism>
<proteinExistence type="predicted"/>
<reference evidence="2 3" key="1">
    <citation type="journal article" date="2014" name="BMC Genomics">
        <title>Adaptive genomic structural variation in the grape powdery mildew pathogen, Erysiphe necator.</title>
        <authorList>
            <person name="Jones L."/>
            <person name="Riaz S."/>
            <person name="Morales-Cruz A."/>
            <person name="Amrine K.C."/>
            <person name="McGuire B."/>
            <person name="Gubler W.D."/>
            <person name="Walker M.A."/>
            <person name="Cantu D."/>
        </authorList>
    </citation>
    <scope>NUCLEOTIDE SEQUENCE [LARGE SCALE GENOMIC DNA]</scope>
    <source>
        <strain evidence="3">c</strain>
    </source>
</reference>
<gene>
    <name evidence="2" type="ORF">EV44_g3242</name>
</gene>
<feature type="region of interest" description="Disordered" evidence="1">
    <location>
        <begin position="189"/>
        <end position="225"/>
    </location>
</feature>
<feature type="region of interest" description="Disordered" evidence="1">
    <location>
        <begin position="118"/>
        <end position="145"/>
    </location>
</feature>
<dbReference type="Proteomes" id="UP000030854">
    <property type="component" value="Unassembled WGS sequence"/>
</dbReference>
<sequence length="257" mass="30852">MIHQRRYGTHYFANTQKQVQTPGKSPEECFNYLKVLRRRFLQQRPEKKDSLRNEDLFGYLLDGLVEEEWTLTKNTLDAQPNLETDDKLEILQQLWDSTPSLKRNEEDGFIAKSRWPNSRFQKQRQRDLPASPEDRSWPKENNQPSRNRVRNYRCYVCKSEEHCVDICQYKERAYEWAFQLRLKDEKIFDKSSKHSSSRKETDRVANNRRTHLNRQKEKKTAYVAQDIDSEVYESYSKIESDDEDDDNDVVVVVEEEE</sequence>
<feature type="compositionally biased region" description="Basic and acidic residues" evidence="1">
    <location>
        <begin position="124"/>
        <end position="138"/>
    </location>
</feature>
<comment type="caution">
    <text evidence="2">The sequence shown here is derived from an EMBL/GenBank/DDBJ whole genome shotgun (WGS) entry which is preliminary data.</text>
</comment>
<dbReference type="EMBL" id="JNVN01002889">
    <property type="protein sequence ID" value="KHJ31440.1"/>
    <property type="molecule type" value="Genomic_DNA"/>
</dbReference>
<dbReference type="AlphaFoldDB" id="A0A0B1P282"/>
<protein>
    <submittedName>
        <fullName evidence="2">Uncharacterized protein</fullName>
    </submittedName>
</protein>
<accession>A0A0B1P282</accession>
<evidence type="ECO:0000313" key="2">
    <source>
        <dbReference type="EMBL" id="KHJ31440.1"/>
    </source>
</evidence>
<dbReference type="HOGENOM" id="CLU_1082563_0_0_1"/>
<evidence type="ECO:0000313" key="3">
    <source>
        <dbReference type="Proteomes" id="UP000030854"/>
    </source>
</evidence>
<evidence type="ECO:0000256" key="1">
    <source>
        <dbReference type="SAM" id="MobiDB-lite"/>
    </source>
</evidence>